<sequence>MNSNTNFYKIGIFVISFFVIFLLFAFWLGKFGMDSKKYDTYYVNFNETISGLNVGSAVKFLGYEIGYVDDITIDEEEDEAIKVRLLILKGTPIKEDSFAVLGSLGITGLKYIELKGGSSISQSVPEEGVIRSHKSTLKTMEEFARDFAKEFANLTKTILSEKNIDNFSKVLENSNHFTEKLDTFLEYLIKNDEKFDEVLTSIQKFSTQGEKSFVSMGRTAQEYDDFVQELRKELEKGSFDLKNMSENSFNELDNLLNSLNSLIQKLENSPSDILFKKSVIKNGPGE</sequence>
<reference evidence="5 7" key="3">
    <citation type="submission" date="2019-09" db="EMBL/GenBank/DDBJ databases">
        <title>Taxonomic note: a critical rebuttal of the proposed division of the genus Arcobacter into six genera, emended descriptions of Arcobacter anaerophilus and the genus Arcobacter, and an assessment of genus-level boundaries for Epsilonproteobacteria using in silico genomic comparator tools.</title>
        <authorList>
            <person name="On S.L.W."/>
            <person name="Miller W.G."/>
            <person name="Biggs P."/>
            <person name="Cornelius A."/>
            <person name="Vandamme P."/>
        </authorList>
    </citation>
    <scope>NUCLEOTIDE SEQUENCE [LARGE SCALE GENOMIC DNA]</scope>
    <source>
        <strain evidence="5 7">CCUG 56899</strain>
    </source>
</reference>
<evidence type="ECO:0000313" key="5">
    <source>
        <dbReference type="EMBL" id="QEP39785.1"/>
    </source>
</evidence>
<dbReference type="KEGG" id="apoc:APORC_0146"/>
<reference evidence="5 7" key="2">
    <citation type="submission" date="2019-09" db="EMBL/GenBank/DDBJ databases">
        <title>Complete genome sequencing of four Arcobacter species reveals a diverse suite of mobile elements.</title>
        <authorList>
            <person name="Miller W.G."/>
            <person name="Yee E."/>
            <person name="Bono J.L."/>
        </authorList>
    </citation>
    <scope>NUCLEOTIDE SEQUENCE [LARGE SCALE GENOMIC DNA]</scope>
    <source>
        <strain evidence="5 7">CCUG 56899</strain>
    </source>
</reference>
<feature type="transmembrane region" description="Helical" evidence="2">
    <location>
        <begin position="6"/>
        <end position="28"/>
    </location>
</feature>
<dbReference type="InterPro" id="IPR003399">
    <property type="entry name" value="Mce/MlaD"/>
</dbReference>
<dbReference type="OrthoDB" id="5372112at2"/>
<evidence type="ECO:0000256" key="2">
    <source>
        <dbReference type="SAM" id="Phobius"/>
    </source>
</evidence>
<evidence type="ECO:0000313" key="7">
    <source>
        <dbReference type="Proteomes" id="UP000322644"/>
    </source>
</evidence>
<keyword evidence="2" id="KW-1133">Transmembrane helix</keyword>
<dbReference type="PANTHER" id="PTHR36698">
    <property type="entry name" value="BLL5892 PROTEIN"/>
    <property type="match status" value="1"/>
</dbReference>
<dbReference type="EMBL" id="CP036246">
    <property type="protein sequence ID" value="QEP39785.1"/>
    <property type="molecule type" value="Genomic_DNA"/>
</dbReference>
<keyword evidence="6" id="KW-1185">Reference proteome</keyword>
<dbReference type="RefSeq" id="WP_066170455.1">
    <property type="nucleotide sequence ID" value="NZ_CP036246.2"/>
</dbReference>
<dbReference type="Pfam" id="PF02470">
    <property type="entry name" value="MlaD"/>
    <property type="match status" value="1"/>
</dbReference>
<dbReference type="Proteomes" id="UP000093159">
    <property type="component" value="Unassembled WGS sequence"/>
</dbReference>
<dbReference type="Proteomes" id="UP000322644">
    <property type="component" value="Chromosome"/>
</dbReference>
<keyword evidence="2" id="KW-0472">Membrane</keyword>
<evidence type="ECO:0000256" key="1">
    <source>
        <dbReference type="SAM" id="Coils"/>
    </source>
</evidence>
<keyword evidence="1" id="KW-0175">Coiled coil</keyword>
<evidence type="ECO:0000313" key="4">
    <source>
        <dbReference type="EMBL" id="OCL91599.1"/>
    </source>
</evidence>
<gene>
    <name evidence="5" type="primary">mlaD</name>
    <name evidence="4" type="ORF">AAX28_01344</name>
    <name evidence="5" type="ORF">APORC_0146</name>
</gene>
<keyword evidence="2" id="KW-0812">Transmembrane</keyword>
<proteinExistence type="predicted"/>
<organism evidence="5 7">
    <name type="scientific">Arcobacter porcinus</name>
    <dbReference type="NCBI Taxonomy" id="1935204"/>
    <lineage>
        <taxon>Bacteria</taxon>
        <taxon>Pseudomonadati</taxon>
        <taxon>Campylobacterota</taxon>
        <taxon>Epsilonproteobacteria</taxon>
        <taxon>Campylobacterales</taxon>
        <taxon>Arcobacteraceae</taxon>
        <taxon>Arcobacter</taxon>
    </lineage>
</organism>
<feature type="coiled-coil region" evidence="1">
    <location>
        <begin position="227"/>
        <end position="269"/>
    </location>
</feature>
<dbReference type="EMBL" id="LDIR01000002">
    <property type="protein sequence ID" value="OCL91599.1"/>
    <property type="molecule type" value="Genomic_DNA"/>
</dbReference>
<evidence type="ECO:0000313" key="6">
    <source>
        <dbReference type="Proteomes" id="UP000093159"/>
    </source>
</evidence>
<reference evidence="4 6" key="1">
    <citation type="submission" date="2015-05" db="EMBL/GenBank/DDBJ databases">
        <authorList>
            <person name="Rovetto F."/>
            <person name="Cocolin L."/>
            <person name="Illeghems K."/>
            <person name="Van Nieuwerburgh F."/>
            <person name="Houf K."/>
        </authorList>
    </citation>
    <scope>NUCLEOTIDE SEQUENCE [LARGE SCALE GENOMIC DNA]</scope>
    <source>
        <strain evidence="4 6">117434</strain>
    </source>
</reference>
<dbReference type="AlphaFoldDB" id="A0A1C0AWW1"/>
<protein>
    <submittedName>
        <fullName evidence="5">Lipid asymmetry ABC transporter MlaABCDEF, periplasmic component MlaD</fullName>
    </submittedName>
    <submittedName>
        <fullName evidence="4">Mce related protein</fullName>
    </submittedName>
</protein>
<dbReference type="PANTHER" id="PTHR36698:SF2">
    <property type="entry name" value="MCE_MLAD DOMAIN-CONTAINING PROTEIN"/>
    <property type="match status" value="1"/>
</dbReference>
<evidence type="ECO:0000259" key="3">
    <source>
        <dbReference type="Pfam" id="PF02470"/>
    </source>
</evidence>
<name>A0A1C0AWW1_9BACT</name>
<accession>A0A1C0AWW1</accession>
<feature type="domain" description="Mce/MlaD" evidence="3">
    <location>
        <begin position="39"/>
        <end position="117"/>
    </location>
</feature>